<dbReference type="InterPro" id="IPR001279">
    <property type="entry name" value="Metallo-B-lactamas"/>
</dbReference>
<name>A0A0J6WQ03_9MYCO</name>
<evidence type="ECO:0000313" key="3">
    <source>
        <dbReference type="Proteomes" id="UP000036513"/>
    </source>
</evidence>
<dbReference type="Pfam" id="PF00753">
    <property type="entry name" value="Lactamase_B"/>
    <property type="match status" value="1"/>
</dbReference>
<accession>A0A0J6WQ03</accession>
<evidence type="ECO:0000313" key="2">
    <source>
        <dbReference type="EMBL" id="KMO83797.1"/>
    </source>
</evidence>
<reference evidence="2 3" key="1">
    <citation type="journal article" date="2015" name="Genome Biol. Evol.">
        <title>Characterization of Three Mycobacterium spp. with Potential Use in Bioremediation by Genome Sequencing and Comparative Genomics.</title>
        <authorList>
            <person name="Das S."/>
            <person name="Pettersson B.M."/>
            <person name="Behra P.R."/>
            <person name="Ramesh M."/>
            <person name="Dasgupta S."/>
            <person name="Bhattacharya A."/>
            <person name="Kirsebom L.A."/>
        </authorList>
    </citation>
    <scope>NUCLEOTIDE SEQUENCE [LARGE SCALE GENOMIC DNA]</scope>
    <source>
        <strain evidence="2 3">DSM 43826</strain>
    </source>
</reference>
<comment type="caution">
    <text evidence="2">The sequence shown here is derived from an EMBL/GenBank/DDBJ whole genome shotgun (WGS) entry which is preliminary data.</text>
</comment>
<keyword evidence="3" id="KW-1185">Reference proteome</keyword>
<gene>
    <name evidence="2" type="ORF">MCHLDSM_00257</name>
</gene>
<dbReference type="SUPFAM" id="SSF56281">
    <property type="entry name" value="Metallo-hydrolase/oxidoreductase"/>
    <property type="match status" value="1"/>
</dbReference>
<dbReference type="SMR" id="A0A0J6WQ03"/>
<proteinExistence type="predicted"/>
<dbReference type="Gene3D" id="3.60.15.10">
    <property type="entry name" value="Ribonuclease Z/Hydroxyacylglutathione hydrolase-like"/>
    <property type="match status" value="1"/>
</dbReference>
<dbReference type="RefSeq" id="WP_053082803.1">
    <property type="nucleotide sequence ID" value="NZ_JYNL01000002.1"/>
</dbReference>
<dbReference type="EMBL" id="JYNL01000002">
    <property type="protein sequence ID" value="KMO83797.1"/>
    <property type="molecule type" value="Genomic_DNA"/>
</dbReference>
<dbReference type="PANTHER" id="PTHR42951:SF4">
    <property type="entry name" value="ACYL-COENZYME A THIOESTERASE MBLAC2"/>
    <property type="match status" value="1"/>
</dbReference>
<feature type="domain" description="Metallo-beta-lactamase" evidence="1">
    <location>
        <begin position="46"/>
        <end position="213"/>
    </location>
</feature>
<dbReference type="SMART" id="SM00849">
    <property type="entry name" value="Lactamase_B"/>
    <property type="match status" value="1"/>
</dbReference>
<dbReference type="Proteomes" id="UP000036513">
    <property type="component" value="Unassembled WGS sequence"/>
</dbReference>
<sequence length="339" mass="37732">MAQHQPSAAIEVPAVPAAAIGPKVPSCGYLVEEVKGGVYWITDGGYQSAFVVCDNEVIAIDAPPTLGPLVTRAIRDVTDKPITHVVYSHYHGDHIGTTNQFPDDAIRIGQQETYALLHEVGDPARRPPDVTFKDAHRLEVGGQVLELVYKGNNHAPGNSFIHLPQHKVLMLVDVIYPGWVPFANIAMSKHIPGFMAHHDHTLEFDFETMITGHLNRLGTREDVLTQREYMHDIRDAAQHALELTEVKREYSRQLVGQENIYVYFKTMYDAASAEAAQPVIEKWRGRLGGVETFAVNHTFIMYQSLRLDDNVEPFVVFFPPTDGSAAGAHSHECTHDDAH</sequence>
<dbReference type="PANTHER" id="PTHR42951">
    <property type="entry name" value="METALLO-BETA-LACTAMASE DOMAIN-CONTAINING"/>
    <property type="match status" value="1"/>
</dbReference>
<dbReference type="InterPro" id="IPR050855">
    <property type="entry name" value="NDM-1-like"/>
</dbReference>
<dbReference type="InterPro" id="IPR036866">
    <property type="entry name" value="RibonucZ/Hydroxyglut_hydro"/>
</dbReference>
<organism evidence="2 3">
    <name type="scientific">Mycolicibacterium chlorophenolicum</name>
    <dbReference type="NCBI Taxonomy" id="37916"/>
    <lineage>
        <taxon>Bacteria</taxon>
        <taxon>Bacillati</taxon>
        <taxon>Actinomycetota</taxon>
        <taxon>Actinomycetes</taxon>
        <taxon>Mycobacteriales</taxon>
        <taxon>Mycobacteriaceae</taxon>
        <taxon>Mycolicibacterium</taxon>
    </lineage>
</organism>
<dbReference type="PATRIC" id="fig|37916.4.peg.273"/>
<protein>
    <submittedName>
        <fullName evidence="2">Metallo-beta-lactamase superfamily protein</fullName>
    </submittedName>
</protein>
<dbReference type="AlphaFoldDB" id="A0A0J6WQ03"/>
<evidence type="ECO:0000259" key="1">
    <source>
        <dbReference type="SMART" id="SM00849"/>
    </source>
</evidence>
<dbReference type="CDD" id="cd16276">
    <property type="entry name" value="metallo-hydrolase-like_MBL-fold"/>
    <property type="match status" value="1"/>
</dbReference>